<sequence length="111" mass="12797">MLCHSIFLIGGIMNQQSKRDHWANILEQQKESNLSIKQFCIDNEISYQTLYYWSKKLSESEVTTKIHPIIVTEPTQEPSNIVVLTCNNGLRAELPANLNSKQIKHWVDALQ</sequence>
<dbReference type="HOGENOM" id="CLU_151804_4_2_6"/>
<dbReference type="EMBL" id="LN554846">
    <property type="protein sequence ID" value="CED71563.1"/>
    <property type="molecule type" value="Genomic_DNA"/>
</dbReference>
<dbReference type="EMBL" id="LN554847">
    <property type="protein sequence ID" value="CED57274.1"/>
    <property type="molecule type" value="Genomic_DNA"/>
</dbReference>
<evidence type="ECO:0000313" key="4">
    <source>
        <dbReference type="EMBL" id="CED71597.1"/>
    </source>
</evidence>
<dbReference type="NCBIfam" id="NF047593">
    <property type="entry name" value="IS66_ISAeme5_TnpA"/>
    <property type="match status" value="1"/>
</dbReference>
<dbReference type="KEGG" id="awd:AWOD_I_1071"/>
<protein>
    <submittedName>
        <fullName evidence="3">Transposase, IS66 family</fullName>
    </submittedName>
</protein>
<dbReference type="KEGG" id="awd:AWOD_I_1524"/>
<dbReference type="KEGG" id="awd:AWOD_I_1725"/>
<gene>
    <name evidence="2" type="ORF">AWOD_I_1071</name>
    <name evidence="3" type="ORF">AWOD_I_1488</name>
    <name evidence="4" type="ORF">AWOD_I_1524</name>
    <name evidence="5" type="ORF">AWOD_I_1725</name>
    <name evidence="1" type="ORF">AWOD_II_0634</name>
</gene>
<dbReference type="Proteomes" id="UP000032427">
    <property type="component" value="Chromosome 2"/>
</dbReference>
<dbReference type="AlphaFoldDB" id="A0A090IQD1"/>
<dbReference type="PATRIC" id="fig|80852.17.peg.1094"/>
<reference evidence="6" key="1">
    <citation type="submission" date="2014-09" db="EMBL/GenBank/DDBJ databases">
        <authorList>
            <person name="Hjerde E."/>
        </authorList>
    </citation>
    <scope>NUCLEOTIDE SEQUENCE [LARGE SCALE GENOMIC DNA]</scope>
    <source>
        <strain evidence="6">06/09/139</strain>
    </source>
</reference>
<evidence type="ECO:0000313" key="5">
    <source>
        <dbReference type="EMBL" id="CED71792.1"/>
    </source>
</evidence>
<keyword evidence="6" id="KW-1185">Reference proteome</keyword>
<dbReference type="Proteomes" id="UP000032427">
    <property type="component" value="Chromosome 1"/>
</dbReference>
<dbReference type="KEGG" id="awd:AWOD_I_1488"/>
<evidence type="ECO:0000313" key="3">
    <source>
        <dbReference type="EMBL" id="CED71563.1"/>
    </source>
</evidence>
<proteinExistence type="predicted"/>
<dbReference type="EMBL" id="LN554846">
    <property type="protein sequence ID" value="CED71160.1"/>
    <property type="molecule type" value="Genomic_DNA"/>
</dbReference>
<dbReference type="STRING" id="80852.AWOD_II_0634"/>
<evidence type="ECO:0000313" key="1">
    <source>
        <dbReference type="EMBL" id="CED57274.1"/>
    </source>
</evidence>
<reference evidence="3" key="2">
    <citation type="submission" date="2014-09" db="EMBL/GenBank/DDBJ databases">
        <authorList>
            <person name="Hjerde Erik"/>
        </authorList>
    </citation>
    <scope>NUCLEOTIDE SEQUENCE</scope>
</reference>
<dbReference type="KEGG" id="awd:AWOD_II_0634"/>
<organism evidence="3 6">
    <name type="scientific">Aliivibrio wodanis</name>
    <dbReference type="NCBI Taxonomy" id="80852"/>
    <lineage>
        <taxon>Bacteria</taxon>
        <taxon>Pseudomonadati</taxon>
        <taxon>Pseudomonadota</taxon>
        <taxon>Gammaproteobacteria</taxon>
        <taxon>Vibrionales</taxon>
        <taxon>Vibrionaceae</taxon>
        <taxon>Aliivibrio</taxon>
    </lineage>
</organism>
<evidence type="ECO:0000313" key="2">
    <source>
        <dbReference type="EMBL" id="CED71160.1"/>
    </source>
</evidence>
<accession>A0A090IQD1</accession>
<dbReference type="EMBL" id="LN554846">
    <property type="protein sequence ID" value="CED71792.1"/>
    <property type="molecule type" value="Genomic_DNA"/>
</dbReference>
<dbReference type="EMBL" id="LN554846">
    <property type="protein sequence ID" value="CED71597.1"/>
    <property type="molecule type" value="Genomic_DNA"/>
</dbReference>
<name>A0A090IQD1_9GAMM</name>
<evidence type="ECO:0000313" key="6">
    <source>
        <dbReference type="Proteomes" id="UP000032427"/>
    </source>
</evidence>